<dbReference type="InterPro" id="IPR000979">
    <property type="entry name" value="Phosphodiesterase_MJ0936/Vps29"/>
</dbReference>
<keyword evidence="2" id="KW-0479">Metal-binding</keyword>
<organism evidence="4 5">
    <name type="scientific">Flavobacterium micromati</name>
    <dbReference type="NCBI Taxonomy" id="229205"/>
    <lineage>
        <taxon>Bacteria</taxon>
        <taxon>Pseudomonadati</taxon>
        <taxon>Bacteroidota</taxon>
        <taxon>Flavobacteriia</taxon>
        <taxon>Flavobacteriales</taxon>
        <taxon>Flavobacteriaceae</taxon>
        <taxon>Flavobacterium</taxon>
    </lineage>
</organism>
<dbReference type="GO" id="GO:0046872">
    <property type="term" value="F:metal ion binding"/>
    <property type="evidence" value="ECO:0007669"/>
    <property type="project" value="UniProtKB-KW"/>
</dbReference>
<reference evidence="5" key="1">
    <citation type="submission" date="2016-11" db="EMBL/GenBank/DDBJ databases">
        <authorList>
            <person name="Varghese N."/>
            <person name="Submissions S."/>
        </authorList>
    </citation>
    <scope>NUCLEOTIDE SEQUENCE [LARGE SCALE GENOMIC DNA]</scope>
    <source>
        <strain evidence="5">DSM 17659</strain>
    </source>
</reference>
<name>A0A1M5QHN8_9FLAO</name>
<dbReference type="SUPFAM" id="SSF56300">
    <property type="entry name" value="Metallo-dependent phosphatases"/>
    <property type="match status" value="1"/>
</dbReference>
<dbReference type="RefSeq" id="WP_073021876.1">
    <property type="nucleotide sequence ID" value="NZ_FQWF01000017.1"/>
</dbReference>
<dbReference type="Pfam" id="PF12850">
    <property type="entry name" value="Metallophos_2"/>
    <property type="match status" value="1"/>
</dbReference>
<dbReference type="STRING" id="229205.SAMN05444372_11722"/>
<proteinExistence type="inferred from homology"/>
<evidence type="ECO:0000256" key="1">
    <source>
        <dbReference type="ARBA" id="ARBA00008950"/>
    </source>
</evidence>
<evidence type="ECO:0000256" key="2">
    <source>
        <dbReference type="RuleBase" id="RU362039"/>
    </source>
</evidence>
<evidence type="ECO:0000259" key="3">
    <source>
        <dbReference type="Pfam" id="PF12850"/>
    </source>
</evidence>
<accession>A0A1M5QHN8</accession>
<comment type="cofactor">
    <cofactor evidence="2">
        <name>a divalent metal cation</name>
        <dbReference type="ChEBI" id="CHEBI:60240"/>
    </cofactor>
</comment>
<dbReference type="InterPro" id="IPR029052">
    <property type="entry name" value="Metallo-depent_PP-like"/>
</dbReference>
<dbReference type="OrthoDB" id="9785951at2"/>
<dbReference type="Proteomes" id="UP000184020">
    <property type="component" value="Unassembled WGS sequence"/>
</dbReference>
<dbReference type="GO" id="GO:0016787">
    <property type="term" value="F:hydrolase activity"/>
    <property type="evidence" value="ECO:0007669"/>
    <property type="project" value="UniProtKB-UniRule"/>
</dbReference>
<evidence type="ECO:0000313" key="4">
    <source>
        <dbReference type="EMBL" id="SHH13617.1"/>
    </source>
</evidence>
<keyword evidence="5" id="KW-1185">Reference proteome</keyword>
<gene>
    <name evidence="4" type="ORF">SAMN05444372_11722</name>
</gene>
<dbReference type="NCBIfam" id="TIGR00040">
    <property type="entry name" value="yfcE"/>
    <property type="match status" value="1"/>
</dbReference>
<comment type="similarity">
    <text evidence="1 2">Belongs to the metallophosphoesterase superfamily. YfcE family.</text>
</comment>
<dbReference type="AlphaFoldDB" id="A0A1M5QHN8"/>
<dbReference type="EMBL" id="FQWF01000017">
    <property type="protein sequence ID" value="SHH13617.1"/>
    <property type="molecule type" value="Genomic_DNA"/>
</dbReference>
<evidence type="ECO:0000313" key="5">
    <source>
        <dbReference type="Proteomes" id="UP000184020"/>
    </source>
</evidence>
<feature type="domain" description="Calcineurin-like phosphoesterase" evidence="3">
    <location>
        <begin position="3"/>
        <end position="149"/>
    </location>
</feature>
<dbReference type="Gene3D" id="3.60.21.10">
    <property type="match status" value="1"/>
</dbReference>
<dbReference type="EC" id="3.1.4.-" evidence="2"/>
<dbReference type="InterPro" id="IPR024654">
    <property type="entry name" value="Calcineurin-like_PHP_lpxH"/>
</dbReference>
<sequence>MKKILLLSDTHSHIDDTILKYVKQADEVWHAGDIGDLLVTDTIKKLKPLRCVYGNIDDAKARLEFPLHNRFMCEGVDVWITHIGGYPGKYNPNIKAEISENPPKLFICGHSHILKVIFDKKNNFLHMNPGAAGKSGFHQVRTMLRFVIDGDKIKDLEIIEIEKRV</sequence>
<protein>
    <recommendedName>
        <fullName evidence="2">Phosphoesterase</fullName>
        <ecNumber evidence="2">3.1.4.-</ecNumber>
    </recommendedName>
</protein>